<reference evidence="2 3" key="1">
    <citation type="submission" date="2015-04" db="EMBL/GenBank/DDBJ databases">
        <authorList>
            <person name="Syromyatnikov M.Y."/>
            <person name="Popov V.N."/>
        </authorList>
    </citation>
    <scope>NUCLEOTIDE SEQUENCE [LARGE SCALE GENOMIC DNA]</scope>
    <source>
        <strain evidence="2">WF-38-12</strain>
    </source>
</reference>
<proteinExistence type="predicted"/>
<dbReference type="Proteomes" id="UP000054383">
    <property type="component" value="Unassembled WGS sequence"/>
</dbReference>
<gene>
    <name evidence="2" type="ORF">PISL3812_05074</name>
</gene>
<feature type="compositionally biased region" description="Polar residues" evidence="1">
    <location>
        <begin position="119"/>
        <end position="135"/>
    </location>
</feature>
<feature type="compositionally biased region" description="Low complexity" evidence="1">
    <location>
        <begin position="136"/>
        <end position="147"/>
    </location>
</feature>
<feature type="region of interest" description="Disordered" evidence="1">
    <location>
        <begin position="1"/>
        <end position="48"/>
    </location>
</feature>
<name>A0A0U1LXF0_TALIS</name>
<dbReference type="EMBL" id="CVMT01000004">
    <property type="protein sequence ID" value="CRG88048.1"/>
    <property type="molecule type" value="Genomic_DNA"/>
</dbReference>
<protein>
    <submittedName>
        <fullName evidence="2">Uncharacterized protein</fullName>
    </submittedName>
</protein>
<feature type="region of interest" description="Disordered" evidence="1">
    <location>
        <begin position="61"/>
        <end position="179"/>
    </location>
</feature>
<dbReference type="AlphaFoldDB" id="A0A0U1LXF0"/>
<organism evidence="2 3">
    <name type="scientific">Talaromyces islandicus</name>
    <name type="common">Penicillium islandicum</name>
    <dbReference type="NCBI Taxonomy" id="28573"/>
    <lineage>
        <taxon>Eukaryota</taxon>
        <taxon>Fungi</taxon>
        <taxon>Dikarya</taxon>
        <taxon>Ascomycota</taxon>
        <taxon>Pezizomycotina</taxon>
        <taxon>Eurotiomycetes</taxon>
        <taxon>Eurotiomycetidae</taxon>
        <taxon>Eurotiales</taxon>
        <taxon>Trichocomaceae</taxon>
        <taxon>Talaromyces</taxon>
        <taxon>Talaromyces sect. Islandici</taxon>
    </lineage>
</organism>
<keyword evidence="3" id="KW-1185">Reference proteome</keyword>
<dbReference type="OrthoDB" id="5336357at2759"/>
<feature type="compositionally biased region" description="Polar residues" evidence="1">
    <location>
        <begin position="148"/>
        <end position="171"/>
    </location>
</feature>
<evidence type="ECO:0000313" key="2">
    <source>
        <dbReference type="EMBL" id="CRG88048.1"/>
    </source>
</evidence>
<accession>A0A0U1LXF0</accession>
<dbReference type="STRING" id="28573.A0A0U1LXF0"/>
<evidence type="ECO:0000313" key="3">
    <source>
        <dbReference type="Proteomes" id="UP000054383"/>
    </source>
</evidence>
<sequence length="179" mass="19986">MSLKRKASFSSYQLSNGPELYSRPVDNTPQHLGSRTRKRFRDNRPDEQIVYEKTLRMLYDAQKRPISSNPEEQIPLTPPPCDADALDPRQQTLRKFFQPLPAPSSSMDISGVTEDNKPNGPNGQFSTFQNQDPEYNNNQSGPNSGSSTPLSAGSETDMTMNTNSGFLTQQKWIGGTGWV</sequence>
<evidence type="ECO:0000256" key="1">
    <source>
        <dbReference type="SAM" id="MobiDB-lite"/>
    </source>
</evidence>